<reference evidence="14" key="1">
    <citation type="submission" date="2018-10" db="EMBL/GenBank/DDBJ databases">
        <title>De novo assembly of a Great Dane genome.</title>
        <authorList>
            <person name="Kidd J.M."/>
            <person name="Pendleton A.L."/>
            <person name="Shen F."/>
            <person name="Emery S."/>
        </authorList>
    </citation>
    <scope>NUCLEOTIDE SEQUENCE [LARGE SCALE GENOMIC DNA]</scope>
    <source>
        <strain evidence="14">Great Dane</strain>
    </source>
</reference>
<comment type="function">
    <text evidence="11">Component of the FERRY complex (Five-subunit Endosomal Rab5 and RNA/ribosome intermediary). The FERRY complex directly interacts with mRNAs and RAB5A, and functions as a RAB5A effector involved in the localization and the distribution of specific mRNAs most likely by mediating their endosomal transport. The complex recruits mRNAs and ribosomes to early endosomes through direct mRNA-interaction.</text>
</comment>
<dbReference type="Ensembl" id="ENSCAFT00040023756.1">
    <property type="protein sequence ID" value="ENSCAFP00040020632.1"/>
    <property type="gene ID" value="ENSCAFG00040012820.1"/>
</dbReference>
<reference evidence="14" key="2">
    <citation type="submission" date="2025-08" db="UniProtKB">
        <authorList>
            <consortium name="Ensembl"/>
        </authorList>
    </citation>
    <scope>IDENTIFICATION</scope>
</reference>
<organism evidence="14 15">
    <name type="scientific">Canis lupus familiaris</name>
    <name type="common">Dog</name>
    <name type="synonym">Canis familiaris</name>
    <dbReference type="NCBI Taxonomy" id="9615"/>
    <lineage>
        <taxon>Eukaryota</taxon>
        <taxon>Metazoa</taxon>
        <taxon>Chordata</taxon>
        <taxon>Craniata</taxon>
        <taxon>Vertebrata</taxon>
        <taxon>Euteleostomi</taxon>
        <taxon>Mammalia</taxon>
        <taxon>Eutheria</taxon>
        <taxon>Laurasiatheria</taxon>
        <taxon>Carnivora</taxon>
        <taxon>Caniformia</taxon>
        <taxon>Canidae</taxon>
        <taxon>Canis</taxon>
    </lineage>
</organism>
<keyword evidence="5" id="KW-0732">Signal</keyword>
<feature type="compositionally biased region" description="Pro residues" evidence="13">
    <location>
        <begin position="161"/>
        <end position="172"/>
    </location>
</feature>
<comment type="subunit">
    <text evidence="12">Homotetramer. Component of the FERRY complex composed of five subunits, TBCK, PPP1R21, FERRY3, CRYZL1 and GATD1 with a ratio of 1:2:1:2:4, respectively.</text>
</comment>
<keyword evidence="6" id="KW-0967">Endosome</keyword>
<dbReference type="Proteomes" id="UP000694542">
    <property type="component" value="Chromosome 18"/>
</dbReference>
<feature type="region of interest" description="Disordered" evidence="13">
    <location>
        <begin position="1"/>
        <end position="294"/>
    </location>
</feature>
<keyword evidence="4" id="KW-0964">Secreted</keyword>
<evidence type="ECO:0000256" key="9">
    <source>
        <dbReference type="ARBA" id="ARBA00042130"/>
    </source>
</evidence>
<proteinExistence type="inferred from homology"/>
<evidence type="ECO:0000256" key="4">
    <source>
        <dbReference type="ARBA" id="ARBA00022525"/>
    </source>
</evidence>
<comment type="subcellular location">
    <subcellularLocation>
        <location evidence="1">Early endosome</location>
    </subcellularLocation>
    <subcellularLocation>
        <location evidence="2">Secreted</location>
    </subcellularLocation>
</comment>
<dbReference type="PANTHER" id="PTHR48094">
    <property type="entry name" value="PROTEIN/NUCLEIC ACID DEGLYCASE DJ-1-RELATED"/>
    <property type="match status" value="1"/>
</dbReference>
<evidence type="ECO:0000256" key="13">
    <source>
        <dbReference type="SAM" id="MobiDB-lite"/>
    </source>
</evidence>
<evidence type="ECO:0000256" key="11">
    <source>
        <dbReference type="ARBA" id="ARBA00045408"/>
    </source>
</evidence>
<name>A0A8C0SF82_CANLF</name>
<accession>A0A8C0SF82</accession>
<dbReference type="Gene3D" id="3.40.50.880">
    <property type="match status" value="1"/>
</dbReference>
<feature type="compositionally biased region" description="Pro residues" evidence="13">
    <location>
        <begin position="90"/>
        <end position="114"/>
    </location>
</feature>
<dbReference type="FunFam" id="3.40.50.880:FF:000045">
    <property type="entry name" value="glutamine amidotransferase-like class 1 domain-containing protein 1 isoform X2"/>
    <property type="match status" value="1"/>
</dbReference>
<evidence type="ECO:0000313" key="14">
    <source>
        <dbReference type="Ensembl" id="ENSCAFP00040020632.1"/>
    </source>
</evidence>
<dbReference type="InterPro" id="IPR050325">
    <property type="entry name" value="Prot/Nucl_acid_deglycase"/>
</dbReference>
<protein>
    <recommendedName>
        <fullName evidence="8">Glutamine amidotransferase-like class 1 domain-containing protein 1</fullName>
    </recommendedName>
    <alternativeName>
        <fullName evidence="10">Ferry endosomal RAB5 effector complex subunit 5</fullName>
    </alternativeName>
    <alternativeName>
        <fullName evidence="9">Parkinson disease 7 domain-containing protein 1</fullName>
    </alternativeName>
</protein>
<dbReference type="CDD" id="cd03141">
    <property type="entry name" value="GATase1_Hsp31_like"/>
    <property type="match status" value="1"/>
</dbReference>
<evidence type="ECO:0000313" key="15">
    <source>
        <dbReference type="Proteomes" id="UP000694542"/>
    </source>
</evidence>
<evidence type="ECO:0000256" key="6">
    <source>
        <dbReference type="ARBA" id="ARBA00022753"/>
    </source>
</evidence>
<dbReference type="SUPFAM" id="SSF52317">
    <property type="entry name" value="Class I glutamine amidotransferase-like"/>
    <property type="match status" value="1"/>
</dbReference>
<evidence type="ECO:0000256" key="2">
    <source>
        <dbReference type="ARBA" id="ARBA00004613"/>
    </source>
</evidence>
<dbReference type="InterPro" id="IPR029062">
    <property type="entry name" value="Class_I_gatase-like"/>
</dbReference>
<evidence type="ECO:0000256" key="1">
    <source>
        <dbReference type="ARBA" id="ARBA00004412"/>
    </source>
</evidence>
<evidence type="ECO:0000256" key="7">
    <source>
        <dbReference type="ARBA" id="ARBA00023180"/>
    </source>
</evidence>
<dbReference type="GO" id="GO:0005576">
    <property type="term" value="C:extracellular region"/>
    <property type="evidence" value="ECO:0007669"/>
    <property type="project" value="UniProtKB-SubCell"/>
</dbReference>
<evidence type="ECO:0000256" key="5">
    <source>
        <dbReference type="ARBA" id="ARBA00022729"/>
    </source>
</evidence>
<evidence type="ECO:0000256" key="12">
    <source>
        <dbReference type="ARBA" id="ARBA00063444"/>
    </source>
</evidence>
<dbReference type="GO" id="GO:0005769">
    <property type="term" value="C:early endosome"/>
    <property type="evidence" value="ECO:0007669"/>
    <property type="project" value="UniProtKB-SubCell"/>
</dbReference>
<dbReference type="PRINTS" id="PR01217">
    <property type="entry name" value="PRICHEXTENSN"/>
</dbReference>
<feature type="compositionally biased region" description="Low complexity" evidence="13">
    <location>
        <begin position="219"/>
        <end position="233"/>
    </location>
</feature>
<evidence type="ECO:0000256" key="8">
    <source>
        <dbReference type="ARBA" id="ARBA00039189"/>
    </source>
</evidence>
<comment type="similarity">
    <text evidence="3">Belongs to the peptidase C56 family.</text>
</comment>
<evidence type="ECO:0000256" key="3">
    <source>
        <dbReference type="ARBA" id="ARBA00008542"/>
    </source>
</evidence>
<dbReference type="PANTHER" id="PTHR48094:SF18">
    <property type="entry name" value="GLUTAMINE AMIDOTRANSFERASE-LIKE CLASS 1 DOMAIN-CONTAINING PROTEIN 1"/>
    <property type="match status" value="1"/>
</dbReference>
<dbReference type="AlphaFoldDB" id="A0A8C0SF82"/>
<sequence>PDSAPGIPSESDTPIPPGTQLSLSDPDALPPHNHPDHTEPILSSPSLWRHHSHPLAPLSRLPWPRPGPTLLPLHAHLPRGPGLAPHSSPTLPPAPRPAWPHTPAPHSHLPPGPGLAPHSRPHSPACSPGSPLCSPSVGVAPSPRAQRLPCRPSPSRAHAPGAPPPPGHPPTPQARCPGPSGSPPAGRRPRPRRVDPRARACGPVPDSRSRRGPSPAPPRTARTPGRPRTSTQRGPRRRGGEAGPEPGGGRRRAGGGAAHAPEGAEAPPPGARHVTTRAAPRTRRRRRAGGAMASERLPGRPACLLVASGAAEGVSAPSFLHCFTLASAAFNLQVATPGGKTMDFVDVNESNARWVQDFRLKAYASPAKLESIDGARYHALLIPSCPGALADLASSGSLARILQHFRSESKPICAVGHGVAALCCATNEDRSWVFQGYSVTGPSVYELVRAPGFARLSLVVEDFVKDAGACFSASEPDAVHVVLDRHLVTGQNASSTVPAVQNLLFLCGSRK</sequence>
<evidence type="ECO:0000256" key="10">
    <source>
        <dbReference type="ARBA" id="ARBA00044823"/>
    </source>
</evidence>
<keyword evidence="7" id="KW-0325">Glycoprotein</keyword>